<dbReference type="Proteomes" id="UP000317318">
    <property type="component" value="Chromosome"/>
</dbReference>
<sequence>MNLIFERVPGVRIYGDLRPFIKALGPQVADYVWRFDDVEPISEFTRCRQSDSMRYLTENEFAAAVAQCPHFQWAVVSAIPAHCQDDLTTLAEAPYADGNTGFWSGVPSPQYSLAAFEIVCWDSSAILCIGADETIAAAFENAFPGAVDLDEINRLRH</sequence>
<protein>
    <submittedName>
        <fullName evidence="1">Uncharacterized protein</fullName>
    </submittedName>
</protein>
<gene>
    <name evidence="1" type="ORF">Pan189_33360</name>
</gene>
<evidence type="ECO:0000313" key="2">
    <source>
        <dbReference type="Proteomes" id="UP000317318"/>
    </source>
</evidence>
<dbReference type="KEGG" id="svp:Pan189_33360"/>
<dbReference type="EMBL" id="CP036268">
    <property type="protein sequence ID" value="QDT38936.1"/>
    <property type="molecule type" value="Genomic_DNA"/>
</dbReference>
<proteinExistence type="predicted"/>
<organism evidence="1 2">
    <name type="scientific">Stratiformator vulcanicus</name>
    <dbReference type="NCBI Taxonomy" id="2527980"/>
    <lineage>
        <taxon>Bacteria</taxon>
        <taxon>Pseudomonadati</taxon>
        <taxon>Planctomycetota</taxon>
        <taxon>Planctomycetia</taxon>
        <taxon>Planctomycetales</taxon>
        <taxon>Planctomycetaceae</taxon>
        <taxon>Stratiformator</taxon>
    </lineage>
</organism>
<evidence type="ECO:0000313" key="1">
    <source>
        <dbReference type="EMBL" id="QDT38936.1"/>
    </source>
</evidence>
<reference evidence="1 2" key="1">
    <citation type="submission" date="2019-02" db="EMBL/GenBank/DDBJ databases">
        <title>Deep-cultivation of Planctomycetes and their phenomic and genomic characterization uncovers novel biology.</title>
        <authorList>
            <person name="Wiegand S."/>
            <person name="Jogler M."/>
            <person name="Boedeker C."/>
            <person name="Pinto D."/>
            <person name="Vollmers J."/>
            <person name="Rivas-Marin E."/>
            <person name="Kohn T."/>
            <person name="Peeters S.H."/>
            <person name="Heuer A."/>
            <person name="Rast P."/>
            <person name="Oberbeckmann S."/>
            <person name="Bunk B."/>
            <person name="Jeske O."/>
            <person name="Meyerdierks A."/>
            <person name="Storesund J.E."/>
            <person name="Kallscheuer N."/>
            <person name="Luecker S."/>
            <person name="Lage O.M."/>
            <person name="Pohl T."/>
            <person name="Merkel B.J."/>
            <person name="Hornburger P."/>
            <person name="Mueller R.-W."/>
            <person name="Bruemmer F."/>
            <person name="Labrenz M."/>
            <person name="Spormann A.M."/>
            <person name="Op den Camp H."/>
            <person name="Overmann J."/>
            <person name="Amann R."/>
            <person name="Jetten M.S.M."/>
            <person name="Mascher T."/>
            <person name="Medema M.H."/>
            <person name="Devos D.P."/>
            <person name="Kaster A.-K."/>
            <person name="Ovreas L."/>
            <person name="Rohde M."/>
            <person name="Galperin M.Y."/>
            <person name="Jogler C."/>
        </authorList>
    </citation>
    <scope>NUCLEOTIDE SEQUENCE [LARGE SCALE GENOMIC DNA]</scope>
    <source>
        <strain evidence="1 2">Pan189</strain>
    </source>
</reference>
<name>A0A517R4X0_9PLAN</name>
<dbReference type="AlphaFoldDB" id="A0A517R4X0"/>
<keyword evidence="2" id="KW-1185">Reference proteome</keyword>
<accession>A0A517R4X0</accession>